<sequence>MENSIHHANSGSEQTEVPINSIRRLSFSDRHIDAVLIENVRDYYIQERTIVVNPGMTDAIVGESPEKAVKPLTSAILREVSIKSADKLVLLIVTDTTNIGNVILEPGWVAVRELVPALKDTPLWRSPQDSIGTVDFDPYVITGQSSEPIRRDTFLVKVNVWFATSNSNCAIHNQHDFIEVHTQIYGYGRMQKFKEQDFATLYEDMQMSPGFTTPVPFCSIEQGTNSKYVYPWHQYYADTDCIWLAVEYHPLK</sequence>
<proteinExistence type="predicted"/>
<gene>
    <name evidence="1" type="ORF">O9H85_37170</name>
</gene>
<dbReference type="RefSeq" id="WP_269886346.1">
    <property type="nucleotide sequence ID" value="NZ_JAQAGZ010000058.1"/>
</dbReference>
<comment type="caution">
    <text evidence="1">The sequence shown here is derived from an EMBL/GenBank/DDBJ whole genome shotgun (WGS) entry which is preliminary data.</text>
</comment>
<protein>
    <submittedName>
        <fullName evidence="1">Uncharacterized protein</fullName>
    </submittedName>
</protein>
<evidence type="ECO:0000313" key="1">
    <source>
        <dbReference type="EMBL" id="MCZ8517819.1"/>
    </source>
</evidence>
<accession>A0ABT4QLR0</accession>
<reference evidence="1 2" key="1">
    <citation type="submission" date="2022-12" db="EMBL/GenBank/DDBJ databases">
        <title>Draft genome sequence of Paenibacillus sp. dW9.</title>
        <authorList>
            <person name="Choi E.-W."/>
            <person name="Kim D.-U."/>
        </authorList>
    </citation>
    <scope>NUCLEOTIDE SEQUENCE [LARGE SCALE GENOMIC DNA]</scope>
    <source>
        <strain evidence="2">dW9</strain>
    </source>
</reference>
<organism evidence="1 2">
    <name type="scientific">Paenibacillus gyeongsangnamensis</name>
    <dbReference type="NCBI Taxonomy" id="3388067"/>
    <lineage>
        <taxon>Bacteria</taxon>
        <taxon>Bacillati</taxon>
        <taxon>Bacillota</taxon>
        <taxon>Bacilli</taxon>
        <taxon>Bacillales</taxon>
        <taxon>Paenibacillaceae</taxon>
        <taxon>Paenibacillus</taxon>
    </lineage>
</organism>
<name>A0ABT4QLR0_9BACL</name>
<evidence type="ECO:0000313" key="2">
    <source>
        <dbReference type="Proteomes" id="UP001527882"/>
    </source>
</evidence>
<dbReference type="EMBL" id="JAQAGZ010000058">
    <property type="protein sequence ID" value="MCZ8517819.1"/>
    <property type="molecule type" value="Genomic_DNA"/>
</dbReference>
<keyword evidence="2" id="KW-1185">Reference proteome</keyword>
<dbReference type="Proteomes" id="UP001527882">
    <property type="component" value="Unassembled WGS sequence"/>
</dbReference>